<gene>
    <name evidence="2" type="ORF">QTG54_006313</name>
</gene>
<dbReference type="Proteomes" id="UP001224775">
    <property type="component" value="Unassembled WGS sequence"/>
</dbReference>
<accession>A0AAD8YA90</accession>
<sequence length="220" mass="24663">MMASPQQQADVTSHDKPEATTVAVTAEEDGGVEVVGVSGEKKKIIEDVPPPSFDVSVLPTGRTYNNVECNIKIKPSRKNSPRSQLEFDIKATSGDDDEDRSQQNHSHVAFEIQHKTQAMRDLDGLLADDDVDDEPVRVTFDLDEEEESKKTIKRSNKRKEQRKSPRHSEWLFSCSMDEIDEVVEDIISPFDDITDFMSCATDDSIVMDRIESVCAEGETL</sequence>
<reference evidence="2" key="1">
    <citation type="submission" date="2023-06" db="EMBL/GenBank/DDBJ databases">
        <title>Survivors Of The Sea: Transcriptome response of Skeletonema marinoi to long-term dormancy.</title>
        <authorList>
            <person name="Pinder M.I.M."/>
            <person name="Kourtchenko O."/>
            <person name="Robertson E.K."/>
            <person name="Larsson T."/>
            <person name="Maumus F."/>
            <person name="Osuna-Cruz C.M."/>
            <person name="Vancaester E."/>
            <person name="Stenow R."/>
            <person name="Vandepoele K."/>
            <person name="Ploug H."/>
            <person name="Bruchert V."/>
            <person name="Godhe A."/>
            <person name="Topel M."/>
        </authorList>
    </citation>
    <scope>NUCLEOTIDE SEQUENCE</scope>
    <source>
        <strain evidence="2">R05AC</strain>
    </source>
</reference>
<proteinExistence type="predicted"/>
<organism evidence="2 3">
    <name type="scientific">Skeletonema marinoi</name>
    <dbReference type="NCBI Taxonomy" id="267567"/>
    <lineage>
        <taxon>Eukaryota</taxon>
        <taxon>Sar</taxon>
        <taxon>Stramenopiles</taxon>
        <taxon>Ochrophyta</taxon>
        <taxon>Bacillariophyta</taxon>
        <taxon>Coscinodiscophyceae</taxon>
        <taxon>Thalassiosirophycidae</taxon>
        <taxon>Thalassiosirales</taxon>
        <taxon>Skeletonemataceae</taxon>
        <taxon>Skeletonema</taxon>
        <taxon>Skeletonema marinoi-dohrnii complex</taxon>
    </lineage>
</organism>
<feature type="compositionally biased region" description="Basic residues" evidence="1">
    <location>
        <begin position="151"/>
        <end position="161"/>
    </location>
</feature>
<evidence type="ECO:0000313" key="3">
    <source>
        <dbReference type="Proteomes" id="UP001224775"/>
    </source>
</evidence>
<feature type="compositionally biased region" description="Polar residues" evidence="1">
    <location>
        <begin position="1"/>
        <end position="11"/>
    </location>
</feature>
<dbReference type="AlphaFoldDB" id="A0AAD8YA90"/>
<evidence type="ECO:0000313" key="2">
    <source>
        <dbReference type="EMBL" id="KAK1742716.1"/>
    </source>
</evidence>
<comment type="caution">
    <text evidence="2">The sequence shown here is derived from an EMBL/GenBank/DDBJ whole genome shotgun (WGS) entry which is preliminary data.</text>
</comment>
<protein>
    <submittedName>
        <fullName evidence="2">Uncharacterized protein</fullName>
    </submittedName>
</protein>
<name>A0AAD8YA90_9STRA</name>
<keyword evidence="3" id="KW-1185">Reference proteome</keyword>
<feature type="region of interest" description="Disordered" evidence="1">
    <location>
        <begin position="1"/>
        <end position="34"/>
    </location>
</feature>
<evidence type="ECO:0000256" key="1">
    <source>
        <dbReference type="SAM" id="MobiDB-lite"/>
    </source>
</evidence>
<feature type="region of interest" description="Disordered" evidence="1">
    <location>
        <begin position="142"/>
        <end position="167"/>
    </location>
</feature>
<dbReference type="EMBL" id="JATAAI010000010">
    <property type="protein sequence ID" value="KAK1742716.1"/>
    <property type="molecule type" value="Genomic_DNA"/>
</dbReference>